<dbReference type="SUPFAM" id="SSF46689">
    <property type="entry name" value="Homeodomain-like"/>
    <property type="match status" value="1"/>
</dbReference>
<name>H0E5I3_9ACTN</name>
<evidence type="ECO:0000313" key="2">
    <source>
        <dbReference type="EMBL" id="EHN11058.1"/>
    </source>
</evidence>
<evidence type="ECO:0000313" key="3">
    <source>
        <dbReference type="Proteomes" id="UP000005143"/>
    </source>
</evidence>
<evidence type="ECO:0000259" key="1">
    <source>
        <dbReference type="Pfam" id="PF17940"/>
    </source>
</evidence>
<comment type="caution">
    <text evidence="2">The sequence shown here is derived from an EMBL/GenBank/DDBJ whole genome shotgun (WGS) entry which is preliminary data.</text>
</comment>
<dbReference type="OrthoDB" id="7506349at2"/>
<sequence>MDERRRLIADACLALVGAHGVRALTHHRIDDQAGIARGSTSYYCRRRVDILRLALERLYALDLADIEAMVAAVPDSLRDDPAATAEAVAGLVVHWLEDEHRPRSIARIELFMAASHEPDLQPLIGRQFATIAQAVQPLGGRPATDGLGRAAAAFMLSEGLMLNVLRQGLPAPSRQQVADLLSLLGPPMTADVAEG</sequence>
<dbReference type="EMBL" id="AGUD01000187">
    <property type="protein sequence ID" value="EHN11058.1"/>
    <property type="molecule type" value="Genomic_DNA"/>
</dbReference>
<dbReference type="AlphaFoldDB" id="H0E5I3"/>
<dbReference type="InterPro" id="IPR009057">
    <property type="entry name" value="Homeodomain-like_sf"/>
</dbReference>
<keyword evidence="3" id="KW-1185">Reference proteome</keyword>
<dbReference type="InterPro" id="IPR041583">
    <property type="entry name" value="TetR_C_31"/>
</dbReference>
<proteinExistence type="predicted"/>
<dbReference type="Gene3D" id="1.10.357.10">
    <property type="entry name" value="Tetracycline Repressor, domain 2"/>
    <property type="match status" value="1"/>
</dbReference>
<reference evidence="2 3" key="1">
    <citation type="journal article" date="2013" name="Biodegradation">
        <title>Quantitative proteomic analysis of ibuprofen-degrading Patulibacter sp. strain I11.</title>
        <authorList>
            <person name="Almeida B."/>
            <person name="Kjeldal H."/>
            <person name="Lolas I."/>
            <person name="Knudsen A.D."/>
            <person name="Carvalho G."/>
            <person name="Nielsen K.L."/>
            <person name="Barreto Crespo M.T."/>
            <person name="Stensballe A."/>
            <person name="Nielsen J.L."/>
        </authorList>
    </citation>
    <scope>NUCLEOTIDE SEQUENCE [LARGE SCALE GENOMIC DNA]</scope>
    <source>
        <strain evidence="2 3">I11</strain>
    </source>
</reference>
<dbReference type="RefSeq" id="WP_007574575.1">
    <property type="nucleotide sequence ID" value="NZ_AGUD01000187.1"/>
</dbReference>
<dbReference type="Pfam" id="PF17940">
    <property type="entry name" value="TetR_C_31"/>
    <property type="match status" value="1"/>
</dbReference>
<feature type="domain" description="Tetracyclin repressor-like C-terminal group 31" evidence="1">
    <location>
        <begin position="80"/>
        <end position="182"/>
    </location>
</feature>
<organism evidence="2 3">
    <name type="scientific">Patulibacter medicamentivorans</name>
    <dbReference type="NCBI Taxonomy" id="1097667"/>
    <lineage>
        <taxon>Bacteria</taxon>
        <taxon>Bacillati</taxon>
        <taxon>Actinomycetota</taxon>
        <taxon>Thermoleophilia</taxon>
        <taxon>Solirubrobacterales</taxon>
        <taxon>Patulibacteraceae</taxon>
        <taxon>Patulibacter</taxon>
    </lineage>
</organism>
<accession>H0E5I3</accession>
<protein>
    <submittedName>
        <fullName evidence="2">Transcriptional regulator TetR family protein</fullName>
    </submittedName>
</protein>
<dbReference type="Proteomes" id="UP000005143">
    <property type="component" value="Unassembled WGS sequence"/>
</dbReference>
<gene>
    <name evidence="2" type="ORF">PAI11_20740</name>
</gene>